<dbReference type="InterPro" id="IPR011009">
    <property type="entry name" value="Kinase-like_dom_sf"/>
</dbReference>
<dbReference type="GO" id="GO:0004674">
    <property type="term" value="F:protein serine/threonine kinase activity"/>
    <property type="evidence" value="ECO:0007669"/>
    <property type="project" value="TreeGrafter"/>
</dbReference>
<dbReference type="PROSITE" id="PS50011">
    <property type="entry name" value="PROTEIN_KINASE_DOM"/>
    <property type="match status" value="1"/>
</dbReference>
<dbReference type="PROSITE" id="PS00108">
    <property type="entry name" value="PROTEIN_KINASE_ST"/>
    <property type="match status" value="1"/>
</dbReference>
<dbReference type="Gene3D" id="1.10.510.10">
    <property type="entry name" value="Transferase(Phosphotransferase) domain 1"/>
    <property type="match status" value="1"/>
</dbReference>
<dbReference type="Proteomes" id="UP000009168">
    <property type="component" value="Unassembled WGS sequence"/>
</dbReference>
<feature type="region of interest" description="Disordered" evidence="1">
    <location>
        <begin position="133"/>
        <end position="155"/>
    </location>
</feature>
<dbReference type="GO" id="GO:0005634">
    <property type="term" value="C:nucleus"/>
    <property type="evidence" value="ECO:0007669"/>
    <property type="project" value="TreeGrafter"/>
</dbReference>
<dbReference type="RefSeq" id="XP_001030742.2">
    <property type="nucleotide sequence ID" value="XM_001030742.2"/>
</dbReference>
<dbReference type="eggNOG" id="KOG1151">
    <property type="taxonomic scope" value="Eukaryota"/>
</dbReference>
<dbReference type="GeneID" id="7840280"/>
<dbReference type="EMBL" id="GG662823">
    <property type="protein sequence ID" value="EAR83079.2"/>
    <property type="molecule type" value="Genomic_DNA"/>
</dbReference>
<dbReference type="InterPro" id="IPR000719">
    <property type="entry name" value="Prot_kinase_dom"/>
</dbReference>
<dbReference type="AlphaFoldDB" id="Q22CN6"/>
<dbReference type="PANTHER" id="PTHR44167">
    <property type="entry name" value="OVARIAN-SPECIFIC SERINE/THREONINE-PROTEIN KINASE LOK-RELATED"/>
    <property type="match status" value="1"/>
</dbReference>
<accession>Q22CN6</accession>
<dbReference type="PANTHER" id="PTHR44167:SF24">
    <property type="entry name" value="SERINE_THREONINE-PROTEIN KINASE CHK2"/>
    <property type="match status" value="1"/>
</dbReference>
<protein>
    <submittedName>
        <fullName evidence="3">Serine/Threonine kinase domain protein</fullName>
    </submittedName>
</protein>
<dbReference type="Pfam" id="PF00069">
    <property type="entry name" value="Pkinase"/>
    <property type="match status" value="1"/>
</dbReference>
<proteinExistence type="predicted"/>
<evidence type="ECO:0000313" key="3">
    <source>
        <dbReference type="EMBL" id="EAR83079.2"/>
    </source>
</evidence>
<dbReference type="GO" id="GO:0044773">
    <property type="term" value="P:mitotic DNA damage checkpoint signaling"/>
    <property type="evidence" value="ECO:0007669"/>
    <property type="project" value="TreeGrafter"/>
</dbReference>
<dbReference type="HOGENOM" id="CLU_389112_0_0_1"/>
<dbReference type="SMART" id="SM00220">
    <property type="entry name" value="S_TKc"/>
    <property type="match status" value="1"/>
</dbReference>
<dbReference type="KEGG" id="tet:TTHERM_01026430"/>
<evidence type="ECO:0000256" key="1">
    <source>
        <dbReference type="SAM" id="MobiDB-lite"/>
    </source>
</evidence>
<keyword evidence="3" id="KW-0808">Transferase</keyword>
<gene>
    <name evidence="3" type="ORF">TTHERM_01026430</name>
</gene>
<dbReference type="OrthoDB" id="5979581at2759"/>
<dbReference type="CDD" id="cd00180">
    <property type="entry name" value="PKc"/>
    <property type="match status" value="1"/>
</dbReference>
<evidence type="ECO:0000259" key="2">
    <source>
        <dbReference type="PROSITE" id="PS50011"/>
    </source>
</evidence>
<dbReference type="GO" id="GO:0005524">
    <property type="term" value="F:ATP binding"/>
    <property type="evidence" value="ECO:0007669"/>
    <property type="project" value="InterPro"/>
</dbReference>
<dbReference type="InterPro" id="IPR008271">
    <property type="entry name" value="Ser/Thr_kinase_AS"/>
</dbReference>
<dbReference type="InParanoid" id="Q22CN6"/>
<name>Q22CN6_TETTS</name>
<sequence length="646" mass="75942">MIFQKQEKVKLIQQKNLQNIIINKGFHLHKKLLQKRVIQTTQTHHPTLSQQRELFAYQKLKLFFIFFPLLATHKNPAFMKKKSKRQSPSESYLNVLDTINNGNNQDSRVYPSFLYQNPSFSISLLQQFETRDVSKPYKKSKKNNQQEEEDKQLSCGRHKTSCDIQKFNQLKKNNNYIQNIECKSQNSSSYVNKKNITATKNNKTITDVSNIATIENSQNNNNNSINITNNINSITNNNNYIHFNYSSLSNQNFINFSNNSHEFIIPQSYADIPNSLNLNYDHINSYIEYPSQNTNKSLHFSFEKSKMIGRTNSSYVYSLHDENNQVLHRALKLQLHPKLKQTNQINQIGQDQNSSIISHNHKCDQFVQKCMCEMLKDEWNVLQKMDHPHILKAFQLYENIEIEPNSFCCAIEMELAECNLHQLLAKVSQHKQFCLSFAKRILLEVTSALNYLHNNSNYTHNDIKADNVFIFCDDTTGQYFTKLADLGTAREYSNENHNSSTLFQNWKIRNPDYQPPEIITFLNEAKNKEQIDNVLGFDEKKADIFNLGTLFFAVLFQLRPFSCRGATQNDPLYKLIFEKRYQEFWSQEKFQRMLNHWATEQNEQDMYLMIQLITNMIQQDPSQRPTIQEVLQNPWFSQDKSLQQKI</sequence>
<keyword evidence="3" id="KW-0418">Kinase</keyword>
<organism evidence="3 4">
    <name type="scientific">Tetrahymena thermophila (strain SB210)</name>
    <dbReference type="NCBI Taxonomy" id="312017"/>
    <lineage>
        <taxon>Eukaryota</taxon>
        <taxon>Sar</taxon>
        <taxon>Alveolata</taxon>
        <taxon>Ciliophora</taxon>
        <taxon>Intramacronucleata</taxon>
        <taxon>Oligohymenophorea</taxon>
        <taxon>Hymenostomatida</taxon>
        <taxon>Tetrahymenina</taxon>
        <taxon>Tetrahymenidae</taxon>
        <taxon>Tetrahymena</taxon>
    </lineage>
</organism>
<feature type="domain" description="Protein kinase" evidence="2">
    <location>
        <begin position="302"/>
        <end position="636"/>
    </location>
</feature>
<keyword evidence="4" id="KW-1185">Reference proteome</keyword>
<evidence type="ECO:0000313" key="4">
    <source>
        <dbReference type="Proteomes" id="UP000009168"/>
    </source>
</evidence>
<dbReference type="SUPFAM" id="SSF56112">
    <property type="entry name" value="Protein kinase-like (PK-like)"/>
    <property type="match status" value="1"/>
</dbReference>
<reference evidence="4" key="1">
    <citation type="journal article" date="2006" name="PLoS Biol.">
        <title>Macronuclear genome sequence of the ciliate Tetrahymena thermophila, a model eukaryote.</title>
        <authorList>
            <person name="Eisen J.A."/>
            <person name="Coyne R.S."/>
            <person name="Wu M."/>
            <person name="Wu D."/>
            <person name="Thiagarajan M."/>
            <person name="Wortman J.R."/>
            <person name="Badger J.H."/>
            <person name="Ren Q."/>
            <person name="Amedeo P."/>
            <person name="Jones K.M."/>
            <person name="Tallon L.J."/>
            <person name="Delcher A.L."/>
            <person name="Salzberg S.L."/>
            <person name="Silva J.C."/>
            <person name="Haas B.J."/>
            <person name="Majoros W.H."/>
            <person name="Farzad M."/>
            <person name="Carlton J.M."/>
            <person name="Smith R.K. Jr."/>
            <person name="Garg J."/>
            <person name="Pearlman R.E."/>
            <person name="Karrer K.M."/>
            <person name="Sun L."/>
            <person name="Manning G."/>
            <person name="Elde N.C."/>
            <person name="Turkewitz A.P."/>
            <person name="Asai D.J."/>
            <person name="Wilkes D.E."/>
            <person name="Wang Y."/>
            <person name="Cai H."/>
            <person name="Collins K."/>
            <person name="Stewart B.A."/>
            <person name="Lee S.R."/>
            <person name="Wilamowska K."/>
            <person name="Weinberg Z."/>
            <person name="Ruzzo W.L."/>
            <person name="Wloga D."/>
            <person name="Gaertig J."/>
            <person name="Frankel J."/>
            <person name="Tsao C.-C."/>
            <person name="Gorovsky M.A."/>
            <person name="Keeling P.J."/>
            <person name="Waller R.F."/>
            <person name="Patron N.J."/>
            <person name="Cherry J.M."/>
            <person name="Stover N.A."/>
            <person name="Krieger C.J."/>
            <person name="del Toro C."/>
            <person name="Ryder H.F."/>
            <person name="Williamson S.C."/>
            <person name="Barbeau R.A."/>
            <person name="Hamilton E.P."/>
            <person name="Orias E."/>
        </authorList>
    </citation>
    <scope>NUCLEOTIDE SEQUENCE [LARGE SCALE GENOMIC DNA]</scope>
    <source>
        <strain evidence="4">SB210</strain>
    </source>
</reference>